<feature type="domain" description="Ubiquitin-like protease family profile" evidence="5">
    <location>
        <begin position="18"/>
        <end position="169"/>
    </location>
</feature>
<organism evidence="6 7">
    <name type="scientific">Apium graveolens</name>
    <name type="common">Celery</name>
    <dbReference type="NCBI Taxonomy" id="4045"/>
    <lineage>
        <taxon>Eukaryota</taxon>
        <taxon>Viridiplantae</taxon>
        <taxon>Streptophyta</taxon>
        <taxon>Embryophyta</taxon>
        <taxon>Tracheophyta</taxon>
        <taxon>Spermatophyta</taxon>
        <taxon>Magnoliopsida</taxon>
        <taxon>eudicotyledons</taxon>
        <taxon>Gunneridae</taxon>
        <taxon>Pentapetalae</taxon>
        <taxon>asterids</taxon>
        <taxon>campanulids</taxon>
        <taxon>Apiales</taxon>
        <taxon>Apiaceae</taxon>
        <taxon>Apioideae</taxon>
        <taxon>apioid superclade</taxon>
        <taxon>Apieae</taxon>
        <taxon>Apium</taxon>
    </lineage>
</organism>
<accession>A0A6L5BD32</accession>
<dbReference type="PANTHER" id="PTHR46915">
    <property type="entry name" value="UBIQUITIN-LIKE PROTEASE 4-RELATED"/>
    <property type="match status" value="1"/>
</dbReference>
<dbReference type="PANTHER" id="PTHR46915:SF2">
    <property type="entry name" value="UBIQUITIN-LIKE PROTEASE 4"/>
    <property type="match status" value="1"/>
</dbReference>
<dbReference type="AlphaFoldDB" id="A0A6L5BD32"/>
<dbReference type="Gene3D" id="3.40.395.10">
    <property type="entry name" value="Adenoviral Proteinase, Chain A"/>
    <property type="match status" value="1"/>
</dbReference>
<dbReference type="InterPro" id="IPR038765">
    <property type="entry name" value="Papain-like_cys_pep_sf"/>
</dbReference>
<dbReference type="EMBL" id="WRXP01000813">
    <property type="protein sequence ID" value="KAF1002592.1"/>
    <property type="molecule type" value="Genomic_DNA"/>
</dbReference>
<dbReference type="InterPro" id="IPR003653">
    <property type="entry name" value="Peptidase_C48_C"/>
</dbReference>
<keyword evidence="3" id="KW-0378">Hydrolase</keyword>
<keyword evidence="7" id="KW-1185">Reference proteome</keyword>
<comment type="caution">
    <text evidence="6">The sequence shown here is derived from an EMBL/GenBank/DDBJ whole genome shotgun (WGS) entry which is preliminary data.</text>
</comment>
<name>A0A6L5BD32_APIGR</name>
<dbReference type="GO" id="GO:0016926">
    <property type="term" value="P:protein desumoylation"/>
    <property type="evidence" value="ECO:0007669"/>
    <property type="project" value="UniProtKB-ARBA"/>
</dbReference>
<gene>
    <name evidence="6" type="ORF">AG4045_005162</name>
</gene>
<proteinExistence type="inferred from homology"/>
<evidence type="ECO:0000259" key="5">
    <source>
        <dbReference type="PROSITE" id="PS50600"/>
    </source>
</evidence>
<dbReference type="GO" id="GO:0006508">
    <property type="term" value="P:proteolysis"/>
    <property type="evidence" value="ECO:0007669"/>
    <property type="project" value="UniProtKB-KW"/>
</dbReference>
<reference evidence="6" key="1">
    <citation type="submission" date="2020-01" db="EMBL/GenBank/DDBJ databases">
        <title>The Celery Genome Sequence Reveals Sequential Paleo-tetraploidization, Resistance Gene Elimination, Karyotype Evolution, and Functional Innovation in Apiales.</title>
        <authorList>
            <person name="Song X."/>
        </authorList>
    </citation>
    <scope>NUCLEOTIDE SEQUENCE</scope>
    <source>
        <tissue evidence="6">Leaf</tissue>
    </source>
</reference>
<protein>
    <recommendedName>
        <fullName evidence="5">Ubiquitin-like protease family profile domain-containing protein</fullName>
    </recommendedName>
</protein>
<dbReference type="PROSITE" id="PS50600">
    <property type="entry name" value="ULP_PROTEASE"/>
    <property type="match status" value="1"/>
</dbReference>
<evidence type="ECO:0000256" key="2">
    <source>
        <dbReference type="ARBA" id="ARBA00022670"/>
    </source>
</evidence>
<dbReference type="GO" id="GO:0008234">
    <property type="term" value="F:cysteine-type peptidase activity"/>
    <property type="evidence" value="ECO:0007669"/>
    <property type="project" value="UniProtKB-KW"/>
</dbReference>
<dbReference type="Proteomes" id="UP000593563">
    <property type="component" value="Unassembled WGS sequence"/>
</dbReference>
<keyword evidence="2" id="KW-0645">Protease</keyword>
<evidence type="ECO:0000256" key="1">
    <source>
        <dbReference type="ARBA" id="ARBA00005234"/>
    </source>
</evidence>
<evidence type="ECO:0000256" key="4">
    <source>
        <dbReference type="ARBA" id="ARBA00022807"/>
    </source>
</evidence>
<evidence type="ECO:0000256" key="3">
    <source>
        <dbReference type="ARBA" id="ARBA00022801"/>
    </source>
</evidence>
<sequence>MTSFVTLFLELKLKEDERMRDLSLLDCLKPRKNLDELVIYYYVNYLKRTMPSNACLLLSTFTYKKYEGEFGKPSSQIGKKKLKVWKGEFDEYSYILFPMCFSGHFSLAIVCFMDKEEGAGEILILHLDSLQYHQSTRIFEIITWILRRKWEEKSTLDFPQIVTKPVEFGKNWFDPLTACALRERIKPIIEAEIEIESKRDELKAGNTLGKKRRRVIGEKKIVPIEPLEHVQKKVTRAKARKIVTRDQTRRHMKLRRNIKTVDGPVMKRKQIKYSEGSADLTPVNQNVRNLQSTIKTVLGHKRKREHVDYAHLSNKPRKGYKLF</sequence>
<evidence type="ECO:0000313" key="6">
    <source>
        <dbReference type="EMBL" id="KAF1002592.1"/>
    </source>
</evidence>
<evidence type="ECO:0000313" key="7">
    <source>
        <dbReference type="Proteomes" id="UP000593563"/>
    </source>
</evidence>
<dbReference type="SUPFAM" id="SSF54001">
    <property type="entry name" value="Cysteine proteinases"/>
    <property type="match status" value="1"/>
</dbReference>
<keyword evidence="4" id="KW-0788">Thiol protease</keyword>
<comment type="similarity">
    <text evidence="1">Belongs to the peptidase C48 family.</text>
</comment>